<sequence length="165" mass="18199">MIKKTLAILLLIGSLLPVNAQNYKFQALFIYNIVKRVNWPPSSDNFKIGVVGSKELQKELEILSKKQKIGGKTIEIITLTPSSIQENEVHVLYLGRSSSSKIGDIQTIIKSKPVLLIGDKAGLKGAGINFIDNSKEIKFEIYPNTIKEHQLAISSSLLNLGVVIE</sequence>
<feature type="signal peptide" evidence="1">
    <location>
        <begin position="1"/>
        <end position="20"/>
    </location>
</feature>
<dbReference type="AlphaFoldDB" id="W7Y2Z9"/>
<dbReference type="Pfam" id="PF13689">
    <property type="entry name" value="DUF4154"/>
    <property type="match status" value="1"/>
</dbReference>
<name>W7Y2Z9_9BACT</name>
<dbReference type="OrthoDB" id="1342147at2"/>
<evidence type="ECO:0008006" key="4">
    <source>
        <dbReference type="Google" id="ProtNLM"/>
    </source>
</evidence>
<organism evidence="2 3">
    <name type="scientific">Saccharicrinis fermentans DSM 9555 = JCM 21142</name>
    <dbReference type="NCBI Taxonomy" id="869213"/>
    <lineage>
        <taxon>Bacteria</taxon>
        <taxon>Pseudomonadati</taxon>
        <taxon>Bacteroidota</taxon>
        <taxon>Bacteroidia</taxon>
        <taxon>Marinilabiliales</taxon>
        <taxon>Marinilabiliaceae</taxon>
        <taxon>Saccharicrinis</taxon>
    </lineage>
</organism>
<accession>W7Y2Z9</accession>
<protein>
    <recommendedName>
        <fullName evidence="4">DUF4154 domain-containing protein</fullName>
    </recommendedName>
</protein>
<dbReference type="STRING" id="869213.GCA_000517085_01242"/>
<dbReference type="EMBL" id="BAMD01000008">
    <property type="protein sequence ID" value="GAF02372.1"/>
    <property type="molecule type" value="Genomic_DNA"/>
</dbReference>
<evidence type="ECO:0000256" key="1">
    <source>
        <dbReference type="SAM" id="SignalP"/>
    </source>
</evidence>
<keyword evidence="3" id="KW-1185">Reference proteome</keyword>
<keyword evidence="1" id="KW-0732">Signal</keyword>
<dbReference type="RefSeq" id="WP_161636230.1">
    <property type="nucleotide sequence ID" value="NZ_BAMD01000008.1"/>
</dbReference>
<dbReference type="Proteomes" id="UP000019402">
    <property type="component" value="Unassembled WGS sequence"/>
</dbReference>
<proteinExistence type="predicted"/>
<comment type="caution">
    <text evidence="2">The sequence shown here is derived from an EMBL/GenBank/DDBJ whole genome shotgun (WGS) entry which is preliminary data.</text>
</comment>
<feature type="chain" id="PRO_5004903935" description="DUF4154 domain-containing protein" evidence="1">
    <location>
        <begin position="21"/>
        <end position="165"/>
    </location>
</feature>
<reference evidence="2 3" key="1">
    <citation type="journal article" date="2014" name="Genome Announc.">
        <title>Draft Genome Sequence of Cytophaga fermentans JCM 21142T, a Facultative Anaerobe Isolated from Marine Mud.</title>
        <authorList>
            <person name="Starns D."/>
            <person name="Oshima K."/>
            <person name="Suda W."/>
            <person name="Iino T."/>
            <person name="Yuki M."/>
            <person name="Inoue J."/>
            <person name="Kitamura K."/>
            <person name="Iida T."/>
            <person name="Darby A."/>
            <person name="Hattori M."/>
            <person name="Ohkuma M."/>
        </authorList>
    </citation>
    <scope>NUCLEOTIDE SEQUENCE [LARGE SCALE GENOMIC DNA]</scope>
    <source>
        <strain evidence="2 3">JCM 21142</strain>
    </source>
</reference>
<evidence type="ECO:0000313" key="3">
    <source>
        <dbReference type="Proteomes" id="UP000019402"/>
    </source>
</evidence>
<gene>
    <name evidence="2" type="ORF">JCM21142_31006</name>
</gene>
<evidence type="ECO:0000313" key="2">
    <source>
        <dbReference type="EMBL" id="GAF02372.1"/>
    </source>
</evidence>
<dbReference type="InterPro" id="IPR025293">
    <property type="entry name" value="YfiR/HmsC-like"/>
</dbReference>